<evidence type="ECO:0000256" key="1">
    <source>
        <dbReference type="ARBA" id="ARBA00009981"/>
    </source>
</evidence>
<dbReference type="NCBIfam" id="TIGR01552">
    <property type="entry name" value="phd_fam"/>
    <property type="match status" value="1"/>
</dbReference>
<dbReference type="Pfam" id="PF02604">
    <property type="entry name" value="PhdYeFM_antitox"/>
    <property type="match status" value="1"/>
</dbReference>
<dbReference type="AlphaFoldDB" id="A0A6J7R204"/>
<accession>A0A6J7R204</accession>
<dbReference type="InterPro" id="IPR051416">
    <property type="entry name" value="phD-YefM_TA_antitoxins"/>
</dbReference>
<dbReference type="SUPFAM" id="SSF143120">
    <property type="entry name" value="YefM-like"/>
    <property type="match status" value="1"/>
</dbReference>
<gene>
    <name evidence="2" type="ORF">UFOPK4061_01376</name>
</gene>
<dbReference type="PANTHER" id="PTHR35377:SF5">
    <property type="entry name" value="ANTITOXIN VAPB46"/>
    <property type="match status" value="1"/>
</dbReference>
<evidence type="ECO:0000313" key="2">
    <source>
        <dbReference type="EMBL" id="CAB5020674.1"/>
    </source>
</evidence>
<organism evidence="2">
    <name type="scientific">freshwater metagenome</name>
    <dbReference type="NCBI Taxonomy" id="449393"/>
    <lineage>
        <taxon>unclassified sequences</taxon>
        <taxon>metagenomes</taxon>
        <taxon>ecological metagenomes</taxon>
    </lineage>
</organism>
<comment type="similarity">
    <text evidence="1">Belongs to the phD/YefM antitoxin family.</text>
</comment>
<dbReference type="Gene3D" id="3.40.1620.10">
    <property type="entry name" value="YefM-like domain"/>
    <property type="match status" value="1"/>
</dbReference>
<dbReference type="InterPro" id="IPR036165">
    <property type="entry name" value="YefM-like_sf"/>
</dbReference>
<reference evidence="2" key="1">
    <citation type="submission" date="2020-05" db="EMBL/GenBank/DDBJ databases">
        <authorList>
            <person name="Chiriac C."/>
            <person name="Salcher M."/>
            <person name="Ghai R."/>
            <person name="Kavagutti S V."/>
        </authorList>
    </citation>
    <scope>NUCLEOTIDE SEQUENCE</scope>
</reference>
<dbReference type="PANTHER" id="PTHR35377">
    <property type="entry name" value="ANTITOXIN VAPB49-RELATED-RELATED"/>
    <property type="match status" value="1"/>
</dbReference>
<dbReference type="GO" id="GO:0097351">
    <property type="term" value="F:toxin sequestering activity"/>
    <property type="evidence" value="ECO:0007669"/>
    <property type="project" value="TreeGrafter"/>
</dbReference>
<dbReference type="InterPro" id="IPR006442">
    <property type="entry name" value="Antitoxin_Phd/YefM"/>
</dbReference>
<name>A0A6J7R204_9ZZZZ</name>
<sequence>MVEHVPKQVGIRELKAHLSAYVKWAEAGHDITITDHGRPVARLVAPDPTPAGVMPAGLRNGIAEGWISPALSRRPLRTIDRVASPTTIEQLLADDRGAE</sequence>
<proteinExistence type="inferred from homology"/>
<protein>
    <submittedName>
        <fullName evidence="2">Unannotated protein</fullName>
    </submittedName>
</protein>
<dbReference type="EMBL" id="CAFBPD010000255">
    <property type="protein sequence ID" value="CAB5020674.1"/>
    <property type="molecule type" value="Genomic_DNA"/>
</dbReference>